<dbReference type="InterPro" id="IPR025532">
    <property type="entry name" value="G6P_1-epimerase"/>
</dbReference>
<dbReference type="EC" id="5.1.3.15" evidence="4"/>
<reference evidence="6 7" key="1">
    <citation type="submission" date="2016-10" db="EMBL/GenBank/DDBJ databases">
        <authorList>
            <person name="de Groot N.N."/>
        </authorList>
    </citation>
    <scope>NUCLEOTIDE SEQUENCE [LARGE SCALE GENOMIC DNA]</scope>
    <source>
        <strain evidence="6 7">LMG 24775</strain>
    </source>
</reference>
<keyword evidence="3 4" id="KW-0413">Isomerase</keyword>
<dbReference type="GO" id="GO:0005975">
    <property type="term" value="P:carbohydrate metabolic process"/>
    <property type="evidence" value="ECO:0007669"/>
    <property type="project" value="InterPro"/>
</dbReference>
<evidence type="ECO:0000256" key="5">
    <source>
        <dbReference type="PIRSR" id="PIRSR016020-1"/>
    </source>
</evidence>
<evidence type="ECO:0000313" key="6">
    <source>
        <dbReference type="EMBL" id="SDY59156.1"/>
    </source>
</evidence>
<dbReference type="PIRSF" id="PIRSF016020">
    <property type="entry name" value="PHexose_mutarotase"/>
    <property type="match status" value="1"/>
</dbReference>
<evidence type="ECO:0000313" key="7">
    <source>
        <dbReference type="Proteomes" id="UP000183417"/>
    </source>
</evidence>
<comment type="similarity">
    <text evidence="2 4">Belongs to the glucose-6-phosphate 1-epimerase family.</text>
</comment>
<dbReference type="GO" id="GO:0047938">
    <property type="term" value="F:glucose-6-phosphate 1-epimerase activity"/>
    <property type="evidence" value="ECO:0007669"/>
    <property type="project" value="UniProtKB-UniRule"/>
</dbReference>
<dbReference type="GO" id="GO:0005737">
    <property type="term" value="C:cytoplasm"/>
    <property type="evidence" value="ECO:0007669"/>
    <property type="project" value="TreeGrafter"/>
</dbReference>
<feature type="active site" evidence="5">
    <location>
        <position position="188"/>
    </location>
</feature>
<gene>
    <name evidence="6" type="ORF">SAMN05421547_10639</name>
</gene>
<dbReference type="PANTHER" id="PTHR11122">
    <property type="entry name" value="APOSPORY-ASSOCIATED PROTEIN C-RELATED"/>
    <property type="match status" value="1"/>
</dbReference>
<dbReference type="InterPro" id="IPR014718">
    <property type="entry name" value="GH-type_carb-bd"/>
</dbReference>
<protein>
    <recommendedName>
        <fullName evidence="4">Putative glucose-6-phosphate 1-epimerase</fullName>
        <ecNumber evidence="4">5.1.3.15</ecNumber>
    </recommendedName>
</protein>
<dbReference type="GO" id="GO:0030246">
    <property type="term" value="F:carbohydrate binding"/>
    <property type="evidence" value="ECO:0007669"/>
    <property type="project" value="UniProtKB-UniRule"/>
</dbReference>
<comment type="catalytic activity">
    <reaction evidence="1">
        <text>alpha-D-glucose 6-phosphate = beta-D-glucose 6-phosphate</text>
        <dbReference type="Rhea" id="RHEA:16249"/>
        <dbReference type="ChEBI" id="CHEBI:58225"/>
        <dbReference type="ChEBI" id="CHEBI:58247"/>
        <dbReference type="EC" id="5.1.3.15"/>
    </reaction>
</comment>
<organism evidence="6 7">
    <name type="scientific">Delftia lacustris</name>
    <dbReference type="NCBI Taxonomy" id="558537"/>
    <lineage>
        <taxon>Bacteria</taxon>
        <taxon>Pseudomonadati</taxon>
        <taxon>Pseudomonadota</taxon>
        <taxon>Betaproteobacteria</taxon>
        <taxon>Burkholderiales</taxon>
        <taxon>Comamonadaceae</taxon>
        <taxon>Delftia</taxon>
    </lineage>
</organism>
<evidence type="ECO:0000256" key="3">
    <source>
        <dbReference type="ARBA" id="ARBA00023235"/>
    </source>
</evidence>
<dbReference type="SUPFAM" id="SSF74650">
    <property type="entry name" value="Galactose mutarotase-like"/>
    <property type="match status" value="1"/>
</dbReference>
<proteinExistence type="inferred from homology"/>
<name>A0A1H3L4I1_9BURK</name>
<accession>A0A1H3L4I1</accession>
<dbReference type="Gene3D" id="2.70.98.10">
    <property type="match status" value="1"/>
</dbReference>
<dbReference type="InterPro" id="IPR011013">
    <property type="entry name" value="Gal_mutarotase_sf_dom"/>
</dbReference>
<dbReference type="PANTHER" id="PTHR11122:SF13">
    <property type="entry name" value="GLUCOSE-6-PHOSPHATE 1-EPIMERASE"/>
    <property type="match status" value="1"/>
</dbReference>
<dbReference type="Proteomes" id="UP000183417">
    <property type="component" value="Unassembled WGS sequence"/>
</dbReference>
<feature type="active site" evidence="5">
    <location>
        <position position="289"/>
    </location>
</feature>
<sequence length="314" mass="34025">MTEEGWAGERLYSSMKVTSSFPAVTALPAAAQAPGACADAWQGLPAIRLRLACGDAALVALQGAQLLSWQADGEEQLFLSPLAAHDGHTPIRGGIPVCFPQFNQRGPLVKHGFARTLPWQADAAQAEVLAGDGLFLRLRLADTPQTRAVWPPSFETWLEVTLLPGRLDVELVVHNRGDTPLVFTAALHSYLRVADVEQCRLQGLDGLPYWDAVADTHPTQHGDVRFGEELDRVYPRPGNAMELAAPGGGLRISQDAAWTETVVWNPGPALCERLPDMPPQGWRQMLCVEAAAIDAPVHVAPGAQWRAAQRLHKL</sequence>
<evidence type="ECO:0000256" key="4">
    <source>
        <dbReference type="PIRNR" id="PIRNR016020"/>
    </source>
</evidence>
<dbReference type="EMBL" id="FNPE01000006">
    <property type="protein sequence ID" value="SDY59156.1"/>
    <property type="molecule type" value="Genomic_DNA"/>
</dbReference>
<evidence type="ECO:0000256" key="1">
    <source>
        <dbReference type="ARBA" id="ARBA00001096"/>
    </source>
</evidence>
<evidence type="ECO:0000256" key="2">
    <source>
        <dbReference type="ARBA" id="ARBA00005866"/>
    </source>
</evidence>
<dbReference type="AlphaFoldDB" id="A0A1H3L4I1"/>
<dbReference type="InterPro" id="IPR008183">
    <property type="entry name" value="Aldose_1/G6P_1-epimerase"/>
</dbReference>
<dbReference type="Pfam" id="PF01263">
    <property type="entry name" value="Aldose_epim"/>
    <property type="match status" value="1"/>
</dbReference>
<dbReference type="CDD" id="cd09020">
    <property type="entry name" value="D-hex-6-P-epi_like"/>
    <property type="match status" value="1"/>
</dbReference>